<proteinExistence type="predicted"/>
<evidence type="ECO:0000313" key="2">
    <source>
        <dbReference type="Proteomes" id="UP000573001"/>
    </source>
</evidence>
<gene>
    <name evidence="1" type="ORF">HP507_02475</name>
</gene>
<dbReference type="Proteomes" id="UP000573001">
    <property type="component" value="Unassembled WGS sequence"/>
</dbReference>
<evidence type="ECO:0000313" key="1">
    <source>
        <dbReference type="EMBL" id="NUU12708.1"/>
    </source>
</evidence>
<reference evidence="1 2" key="1">
    <citation type="submission" date="2020-05" db="EMBL/GenBank/DDBJ databases">
        <title>Genome Sequencing of Type Strains.</title>
        <authorList>
            <person name="Lemaire J.F."/>
            <person name="Inderbitzin P."/>
            <person name="Gregorio O.A."/>
            <person name="Collins S.B."/>
            <person name="Wespe N."/>
            <person name="Knight-Connoni V."/>
        </authorList>
    </citation>
    <scope>NUCLEOTIDE SEQUENCE [LARGE SCALE GENOMIC DNA]</scope>
    <source>
        <strain evidence="1 2">ATCC 19096</strain>
    </source>
</reference>
<accession>A0ABX2M5D7</accession>
<dbReference type="RefSeq" id="WP_175350276.1">
    <property type="nucleotide sequence ID" value="NZ_BAAAWQ010000001.1"/>
</dbReference>
<keyword evidence="2" id="KW-1185">Reference proteome</keyword>
<sequence length="474" mass="50482">MMLGARVNVDGQTIRGDWDGTETVAVANITIAWGRDSLYDETEPDTCTLYVIDPTGDWLGASKRTGSKLEVYQVANSRRVFLGAVSGTDMRQIKVVNPKTGQREPRWFVKLTASGRLGALSESVFPGEMGAESLEGLGGWGESNINSLQEKYLSRGMSTIVSDIGRAPSVGDSSVLVRRMNQVTASERANSLDLVARIYRAGEPLGFVNYDPETNAIACGITADAGTLRLVYSGGVTQIAPTGSNSVAVSADLVAVNDSDDASTAAGDSVDAVSVAYVWYGKDPKLTDGAQKRTVYIDSLIERTTDRNATSNTHRVLEIDSQLMNLQQSEFGYDVGPTNKAPGWLADGIVAKVNTLNGQLRLPPVTFDEKRLPLDSDALTWSFLRPVHDGRAIYFTGSKYNTLAGAGPMFQIIGGTLTFDGAWSHEVTLAPAVGNAARADLSIGDLFGSTSAATLGSFDSPIRLGDFATISQGL</sequence>
<organism evidence="1 2">
    <name type="scientific">Curtobacterium pusillum</name>
    <dbReference type="NCBI Taxonomy" id="69373"/>
    <lineage>
        <taxon>Bacteria</taxon>
        <taxon>Bacillati</taxon>
        <taxon>Actinomycetota</taxon>
        <taxon>Actinomycetes</taxon>
        <taxon>Micrococcales</taxon>
        <taxon>Microbacteriaceae</taxon>
        <taxon>Curtobacterium</taxon>
    </lineage>
</organism>
<name>A0ABX2M5D7_9MICO</name>
<comment type="caution">
    <text evidence="1">The sequence shown here is derived from an EMBL/GenBank/DDBJ whole genome shotgun (WGS) entry which is preliminary data.</text>
</comment>
<dbReference type="EMBL" id="JABMCE010000049">
    <property type="protein sequence ID" value="NUU12708.1"/>
    <property type="molecule type" value="Genomic_DNA"/>
</dbReference>
<protein>
    <submittedName>
        <fullName evidence="1">Uncharacterized protein</fullName>
    </submittedName>
</protein>